<dbReference type="Proteomes" id="UP001162480">
    <property type="component" value="Chromosome 2"/>
</dbReference>
<reference evidence="1" key="1">
    <citation type="submission" date="2023-08" db="EMBL/GenBank/DDBJ databases">
        <authorList>
            <person name="Alioto T."/>
            <person name="Alioto T."/>
            <person name="Gomez Garrido J."/>
        </authorList>
    </citation>
    <scope>NUCLEOTIDE SEQUENCE</scope>
</reference>
<keyword evidence="2" id="KW-1185">Reference proteome</keyword>
<name>A0AA36AKT6_OCTVU</name>
<gene>
    <name evidence="1" type="ORF">OCTVUL_1B001459</name>
</gene>
<sequence>MFQLPNSTLSKLILRNHVMHIAFPTLALQHKLLLIVPCKMIFIKLLSHLSSLFLELQACVFNSKIFARTKLSEKLFNQSQISWNIYLKNIHPYFTIDFNFEDCMACKK</sequence>
<evidence type="ECO:0000313" key="2">
    <source>
        <dbReference type="Proteomes" id="UP001162480"/>
    </source>
</evidence>
<dbReference type="AlphaFoldDB" id="A0AA36AKT6"/>
<protein>
    <submittedName>
        <fullName evidence="1">Uncharacterized protein</fullName>
    </submittedName>
</protein>
<organism evidence="1 2">
    <name type="scientific">Octopus vulgaris</name>
    <name type="common">Common octopus</name>
    <dbReference type="NCBI Taxonomy" id="6645"/>
    <lineage>
        <taxon>Eukaryota</taxon>
        <taxon>Metazoa</taxon>
        <taxon>Spiralia</taxon>
        <taxon>Lophotrochozoa</taxon>
        <taxon>Mollusca</taxon>
        <taxon>Cephalopoda</taxon>
        <taxon>Coleoidea</taxon>
        <taxon>Octopodiformes</taxon>
        <taxon>Octopoda</taxon>
        <taxon>Incirrata</taxon>
        <taxon>Octopodidae</taxon>
        <taxon>Octopus</taxon>
    </lineage>
</organism>
<accession>A0AA36AKT6</accession>
<dbReference type="EMBL" id="OX597815">
    <property type="protein sequence ID" value="CAI9717991.1"/>
    <property type="molecule type" value="Genomic_DNA"/>
</dbReference>
<evidence type="ECO:0000313" key="1">
    <source>
        <dbReference type="EMBL" id="CAI9717991.1"/>
    </source>
</evidence>
<proteinExistence type="predicted"/>